<evidence type="ECO:0000256" key="1">
    <source>
        <dbReference type="SAM" id="MobiDB-lite"/>
    </source>
</evidence>
<feature type="region of interest" description="Disordered" evidence="1">
    <location>
        <begin position="36"/>
        <end position="75"/>
    </location>
</feature>
<organism evidence="2 3">
    <name type="scientific">Bradyrhizobium huanghuaihaiense</name>
    <dbReference type="NCBI Taxonomy" id="990078"/>
    <lineage>
        <taxon>Bacteria</taxon>
        <taxon>Pseudomonadati</taxon>
        <taxon>Pseudomonadota</taxon>
        <taxon>Alphaproteobacteria</taxon>
        <taxon>Hyphomicrobiales</taxon>
        <taxon>Nitrobacteraceae</taxon>
        <taxon>Bradyrhizobium</taxon>
    </lineage>
</organism>
<dbReference type="Proteomes" id="UP000316291">
    <property type="component" value="Unassembled WGS sequence"/>
</dbReference>
<dbReference type="EMBL" id="VLLA01000004">
    <property type="protein sequence ID" value="TWI72615.1"/>
    <property type="molecule type" value="Genomic_DNA"/>
</dbReference>
<evidence type="ECO:0000313" key="3">
    <source>
        <dbReference type="Proteomes" id="UP000316291"/>
    </source>
</evidence>
<accession>A0A562RU49</accession>
<proteinExistence type="predicted"/>
<evidence type="ECO:0000313" key="2">
    <source>
        <dbReference type="EMBL" id="TWI72615.1"/>
    </source>
</evidence>
<name>A0A562RU49_9BRAD</name>
<sequence>MPLQYKTQRRAILAIEKGPSGADVFASAFSAWGQPVTPVESKPPAAPPVSPQTFRSPVVFPKDVSPSYSSEEPGQARMLTCRDQYVANKATGSNGGMLWIQDNGGYYAECNKR</sequence>
<dbReference type="AlphaFoldDB" id="A0A562RU49"/>
<comment type="caution">
    <text evidence="2">The sequence shown here is derived from an EMBL/GenBank/DDBJ whole genome shotgun (WGS) entry which is preliminary data.</text>
</comment>
<reference evidence="2 3" key="1">
    <citation type="journal article" date="2015" name="Stand. Genomic Sci.">
        <title>Genomic Encyclopedia of Bacterial and Archaeal Type Strains, Phase III: the genomes of soil and plant-associated and newly described type strains.</title>
        <authorList>
            <person name="Whitman W.B."/>
            <person name="Woyke T."/>
            <person name="Klenk H.P."/>
            <person name="Zhou Y."/>
            <person name="Lilburn T.G."/>
            <person name="Beck B.J."/>
            <person name="De Vos P."/>
            <person name="Vandamme P."/>
            <person name="Eisen J.A."/>
            <person name="Garrity G."/>
            <person name="Hugenholtz P."/>
            <person name="Kyrpides N.C."/>
        </authorList>
    </citation>
    <scope>NUCLEOTIDE SEQUENCE [LARGE SCALE GENOMIC DNA]</scope>
    <source>
        <strain evidence="2 3">CGMCC 1.10948</strain>
    </source>
</reference>
<gene>
    <name evidence="2" type="ORF">IQ16_02193</name>
</gene>
<protein>
    <submittedName>
        <fullName evidence="2">Uncharacterized protein</fullName>
    </submittedName>
</protein>
<keyword evidence="3" id="KW-1185">Reference proteome</keyword>